<feature type="domain" description="Caspase family p20" evidence="8">
    <location>
        <begin position="1123"/>
        <end position="1245"/>
    </location>
</feature>
<evidence type="ECO:0000259" key="9">
    <source>
        <dbReference type="PROSITE" id="PS51424"/>
    </source>
</evidence>
<name>A0A913ZAB6_PATMI</name>
<evidence type="ECO:0000256" key="1">
    <source>
        <dbReference type="ARBA" id="ARBA00001946"/>
    </source>
</evidence>
<proteinExistence type="inferred from homology"/>
<dbReference type="OMA" id="HYIIPAR"/>
<dbReference type="Pfam" id="PF00656">
    <property type="entry name" value="Peptidase_C14"/>
    <property type="match status" value="1"/>
</dbReference>
<feature type="repeat" description="ANK" evidence="5">
    <location>
        <begin position="272"/>
        <end position="304"/>
    </location>
</feature>
<dbReference type="GO" id="GO:0006508">
    <property type="term" value="P:proteolysis"/>
    <property type="evidence" value="ECO:0007669"/>
    <property type="project" value="InterPro"/>
</dbReference>
<keyword evidence="11" id="KW-1185">Reference proteome</keyword>
<feature type="domain" description="Caspase family p10" evidence="7">
    <location>
        <begin position="1280"/>
        <end position="1376"/>
    </location>
</feature>
<dbReference type="SMART" id="SM00248">
    <property type="entry name" value="ANK"/>
    <property type="match status" value="9"/>
</dbReference>
<evidence type="ECO:0000259" key="8">
    <source>
        <dbReference type="PROSITE" id="PS50208"/>
    </source>
</evidence>
<dbReference type="InterPro" id="IPR000488">
    <property type="entry name" value="Death_dom"/>
</dbReference>
<dbReference type="InterPro" id="IPR002110">
    <property type="entry name" value="Ankyrin_rpt"/>
</dbReference>
<dbReference type="RefSeq" id="XP_038047951.1">
    <property type="nucleotide sequence ID" value="XM_038192023.1"/>
</dbReference>
<evidence type="ECO:0000256" key="4">
    <source>
        <dbReference type="ARBA" id="ARBA00022741"/>
    </source>
</evidence>
<dbReference type="Pfam" id="PF08477">
    <property type="entry name" value="Roc"/>
    <property type="match status" value="1"/>
</dbReference>
<dbReference type="GO" id="GO:0000166">
    <property type="term" value="F:nucleotide binding"/>
    <property type="evidence" value="ECO:0007669"/>
    <property type="project" value="UniProtKB-KW"/>
</dbReference>
<dbReference type="InterPro" id="IPR011600">
    <property type="entry name" value="Pept_C14_caspase"/>
</dbReference>
<feature type="repeat" description="ANK" evidence="5">
    <location>
        <begin position="206"/>
        <end position="238"/>
    </location>
</feature>
<dbReference type="PROSITE" id="PS51424">
    <property type="entry name" value="ROC"/>
    <property type="match status" value="1"/>
</dbReference>
<reference evidence="10" key="1">
    <citation type="submission" date="2022-11" db="UniProtKB">
        <authorList>
            <consortium name="EnsemblMetazoa"/>
        </authorList>
    </citation>
    <scope>IDENTIFICATION</scope>
</reference>
<dbReference type="Gene3D" id="1.25.40.20">
    <property type="entry name" value="Ankyrin repeat-containing domain"/>
    <property type="match status" value="3"/>
</dbReference>
<dbReference type="PROSITE" id="PS50208">
    <property type="entry name" value="CASPASE_P20"/>
    <property type="match status" value="1"/>
</dbReference>
<feature type="repeat" description="ANK" evidence="5">
    <location>
        <begin position="73"/>
        <end position="95"/>
    </location>
</feature>
<evidence type="ECO:0000256" key="3">
    <source>
        <dbReference type="ARBA" id="ARBA00022737"/>
    </source>
</evidence>
<dbReference type="GO" id="GO:0007165">
    <property type="term" value="P:signal transduction"/>
    <property type="evidence" value="ECO:0007669"/>
    <property type="project" value="InterPro"/>
</dbReference>
<organism evidence="10 11">
    <name type="scientific">Patiria miniata</name>
    <name type="common">Bat star</name>
    <name type="synonym">Asterina miniata</name>
    <dbReference type="NCBI Taxonomy" id="46514"/>
    <lineage>
        <taxon>Eukaryota</taxon>
        <taxon>Metazoa</taxon>
        <taxon>Echinodermata</taxon>
        <taxon>Eleutherozoa</taxon>
        <taxon>Asterozoa</taxon>
        <taxon>Asteroidea</taxon>
        <taxon>Valvatacea</taxon>
        <taxon>Valvatida</taxon>
        <taxon>Asterinidae</taxon>
        <taxon>Patiria</taxon>
    </lineage>
</organism>
<protein>
    <recommendedName>
        <fullName evidence="12">Non-specific serine/threonine protein kinase</fullName>
    </recommendedName>
</protein>
<feature type="repeat" description="ANK" evidence="5">
    <location>
        <begin position="239"/>
        <end position="271"/>
    </location>
</feature>
<dbReference type="PROSITE" id="PS50088">
    <property type="entry name" value="ANK_REPEAT"/>
    <property type="match status" value="8"/>
</dbReference>
<dbReference type="GeneID" id="119722035"/>
<dbReference type="SUPFAM" id="SSF52129">
    <property type="entry name" value="Caspase-like"/>
    <property type="match status" value="1"/>
</dbReference>
<dbReference type="OrthoDB" id="9988411at2759"/>
<evidence type="ECO:0000313" key="10">
    <source>
        <dbReference type="EnsemblMetazoa" id="XP_038047951.1"/>
    </source>
</evidence>
<dbReference type="Gene3D" id="3.30.70.1390">
    <property type="entry name" value="ROC domain from the Parkinson's disease-associated leucine-rich repeat kinase 2"/>
    <property type="match status" value="1"/>
</dbReference>
<dbReference type="SUPFAM" id="SSF52540">
    <property type="entry name" value="P-loop containing nucleoside triphosphate hydrolases"/>
    <property type="match status" value="1"/>
</dbReference>
<dbReference type="Gene3D" id="3.40.50.1460">
    <property type="match status" value="1"/>
</dbReference>
<feature type="repeat" description="ANK" evidence="5">
    <location>
        <begin position="40"/>
        <end position="72"/>
    </location>
</feature>
<dbReference type="SMART" id="SM00115">
    <property type="entry name" value="CASc"/>
    <property type="match status" value="1"/>
</dbReference>
<dbReference type="InterPro" id="IPR020859">
    <property type="entry name" value="ROC"/>
</dbReference>
<feature type="repeat" description="ANK" evidence="5">
    <location>
        <begin position="173"/>
        <end position="205"/>
    </location>
</feature>
<feature type="domain" description="Roc" evidence="9">
    <location>
        <begin position="340"/>
        <end position="537"/>
    </location>
</feature>
<dbReference type="EnsemblMetazoa" id="XM_038192023.1">
    <property type="protein sequence ID" value="XP_038047951.1"/>
    <property type="gene ID" value="LOC119722035"/>
</dbReference>
<evidence type="ECO:0000313" key="11">
    <source>
        <dbReference type="Proteomes" id="UP000887568"/>
    </source>
</evidence>
<dbReference type="InterPro" id="IPR029030">
    <property type="entry name" value="Caspase-like_dom_sf"/>
</dbReference>
<feature type="repeat" description="ANK" evidence="5">
    <location>
        <begin position="107"/>
        <end position="139"/>
    </location>
</feature>
<evidence type="ECO:0000256" key="5">
    <source>
        <dbReference type="PROSITE-ProRule" id="PRU00023"/>
    </source>
</evidence>
<dbReference type="PROSITE" id="PS50207">
    <property type="entry name" value="CASPASE_P10"/>
    <property type="match status" value="1"/>
</dbReference>
<dbReference type="SUPFAM" id="SSF47986">
    <property type="entry name" value="DEATH domain"/>
    <property type="match status" value="1"/>
</dbReference>
<dbReference type="Gene3D" id="3.40.50.300">
    <property type="entry name" value="P-loop containing nucleotide triphosphate hydrolases"/>
    <property type="match status" value="1"/>
</dbReference>
<dbReference type="PRINTS" id="PR00376">
    <property type="entry name" value="IL1BCENZYME"/>
</dbReference>
<dbReference type="InterPro" id="IPR039788">
    <property type="entry name" value="NOL4/NOL4L"/>
</dbReference>
<dbReference type="InterPro" id="IPR001309">
    <property type="entry name" value="Pept_C14_p20"/>
</dbReference>
<dbReference type="PROSITE" id="PS50297">
    <property type="entry name" value="ANK_REP_REGION"/>
    <property type="match status" value="7"/>
</dbReference>
<evidence type="ECO:0008006" key="12">
    <source>
        <dbReference type="Google" id="ProtNLM"/>
    </source>
</evidence>
<sequence>MGSTTTEAMLSAAMSGDTQTVTRCIDEGVNVNAKDIPLLFARTPLHYAAGSGYDVICDLLLQAGADVNAVDKNGRSPLHYATKSGHIYICKALIRTPRTSLELNDQFGDTPLLTAASWGNTLICEALIGVGANVSSKNKRGRTALHEASEAGHVDTCKALISAGASPFDIDQGCNTPLHLAAGSGGSRLCTMFMDKGADMSARNKDGNTPLHTACMKGHVQICQILLDGGADVTARNQAGDTVLHITAAYGRLECCRVILRNTGDICAKNKIGNTPLHVAASTANADICNLFIAENADALLRNNDGKTPKGLLPRTSGNAGKIITQTEKKQRFDKLVQMGTEPVNIVKLFLVGDPKAGKTTLQKALIKRRQWWLPGDWQTLATDYCDYHATPGIELCKQYVPGAGNFAFWDCAGQLEYHVTHAMFLGAQNCIYLLVYDVTKSNHLEGLRRWLAFVKAGHDYAYQTKPDVVIVATHLDQMTSKTDGKTLAASILQHVRADFNNHLDILNDVIAINSIKFASKAMARLRHTLECLASRIKGSRMMPRLCEEIRRLKHTWYQAKYPVISWNEFCSKVKAINRLADDSLIRTAAVFLADMSEIYFKKQCGDMDWVVLEPRWLSRVIIGRVFAGEDFPSPTNRLENKQIYSVSDIRQLLRNVADVYNVLDLLQHLELVYQYDDTHYIIPARLPTNLNPVVWSKDTRFTEYYGRRVQCKDITDIFSPDVFPCLQVRIMRWFCDGHGRVAISRQSLKFSGKIEGMVQLTSDQKAIHICVRGRSSREDRGACYSQLEHVLGMVLSELVQRSPGTATDICYLSPRSLMQHEDVGDISYYTETDIELSAKEGVVVHPQTSNTELTTDILCAGYDSRFLQRNGLECKCTWLLEEDVRALCRCLDVIHPLGQDYRSLAEALGVSEDELDYIYQICLHRDSSPTRALLDRSQPTVGRLRAICKHPGLVGNIDAVHVIDALLDRFGHRVNDEESKIKAEESFKPDNISVEVLVWREDLRQQASNLRLVLDPVSLLARFTHLFGVSDQEEIEATQRTLGRTKAVDNMLYKVIKSQRVELYHEFYGALEMHHNTGKVVDASTEVIPDSEGSYKDYIIAPAKPSQVQLDPHNNYCMWKGSKGLAYVLNNNDFHGKGRQGSGVDLGNMCHVLQELGYVLQVHTNLTAKDTSESLAKFVRRFDDAEYCSAVVVLMSHGNTGVITGVDEKCIQLRDIYSMFEGHRCPALLGKPKLFFIQACRGVTRTQLVEADSDVTQLEPEDHSDEEDPSIEMQADYSFARDLPANADMFFAYATTEGNLSLRSQVAGSWFIQALCEVFIKWASHDSLDVLMNKVTNRVTGQRGEIRDPLTRTLKSASQTPECIKCMRKNMYFLPKYPSSALAGATWM</sequence>
<keyword evidence="3" id="KW-0677">Repeat</keyword>
<evidence type="ECO:0000256" key="6">
    <source>
        <dbReference type="RuleBase" id="RU003971"/>
    </source>
</evidence>
<dbReference type="InterPro" id="IPR011029">
    <property type="entry name" value="DEATH-like_dom_sf"/>
</dbReference>
<dbReference type="SUPFAM" id="SSF48403">
    <property type="entry name" value="Ankyrin repeat"/>
    <property type="match status" value="1"/>
</dbReference>
<dbReference type="Pfam" id="PF12796">
    <property type="entry name" value="Ank_2"/>
    <property type="match status" value="3"/>
</dbReference>
<accession>A0A913ZAB6</accession>
<dbReference type="PRINTS" id="PR01415">
    <property type="entry name" value="ANKYRIN"/>
</dbReference>
<evidence type="ECO:0000259" key="7">
    <source>
        <dbReference type="PROSITE" id="PS50207"/>
    </source>
</evidence>
<dbReference type="Pfam" id="PF00531">
    <property type="entry name" value="Death"/>
    <property type="match status" value="1"/>
</dbReference>
<evidence type="ECO:0000256" key="2">
    <source>
        <dbReference type="ARBA" id="ARBA00010134"/>
    </source>
</evidence>
<dbReference type="PANTHER" id="PTHR12449">
    <property type="entry name" value="DEATH DOMAIN-CONTAINING PROTEIN"/>
    <property type="match status" value="1"/>
</dbReference>
<dbReference type="InterPro" id="IPR036770">
    <property type="entry name" value="Ankyrin_rpt-contain_sf"/>
</dbReference>
<dbReference type="InterPro" id="IPR033139">
    <property type="entry name" value="Caspase_cys_AS"/>
</dbReference>
<comment type="similarity">
    <text evidence="2 6">Belongs to the peptidase C14A family.</text>
</comment>
<dbReference type="InterPro" id="IPR027417">
    <property type="entry name" value="P-loop_NTPase"/>
</dbReference>
<dbReference type="CDD" id="cd00032">
    <property type="entry name" value="CASc"/>
    <property type="match status" value="1"/>
</dbReference>
<feature type="repeat" description="ANK" evidence="5">
    <location>
        <begin position="140"/>
        <end position="172"/>
    </location>
</feature>
<dbReference type="GO" id="GO:0004197">
    <property type="term" value="F:cysteine-type endopeptidase activity"/>
    <property type="evidence" value="ECO:0007669"/>
    <property type="project" value="InterPro"/>
</dbReference>
<keyword evidence="5" id="KW-0040">ANK repeat</keyword>
<dbReference type="Proteomes" id="UP000887568">
    <property type="component" value="Unplaced"/>
</dbReference>
<dbReference type="PANTHER" id="PTHR12449:SF18">
    <property type="entry name" value="DEATH DOMAIN-CONTAINING PROTEIN"/>
    <property type="match status" value="1"/>
</dbReference>
<dbReference type="PROSITE" id="PS01122">
    <property type="entry name" value="CASPASE_CYS"/>
    <property type="match status" value="1"/>
</dbReference>
<dbReference type="Pfam" id="PF13637">
    <property type="entry name" value="Ank_4"/>
    <property type="match status" value="1"/>
</dbReference>
<comment type="cofactor">
    <cofactor evidence="1">
        <name>Mg(2+)</name>
        <dbReference type="ChEBI" id="CHEBI:18420"/>
    </cofactor>
</comment>
<dbReference type="InterPro" id="IPR002138">
    <property type="entry name" value="Pept_C14_p10"/>
</dbReference>
<keyword evidence="4" id="KW-0547">Nucleotide-binding</keyword>
<dbReference type="Gene3D" id="1.10.533.10">
    <property type="entry name" value="Death Domain, Fas"/>
    <property type="match status" value="2"/>
</dbReference>
<dbReference type="InterPro" id="IPR015917">
    <property type="entry name" value="Pept_C14A"/>
</dbReference>